<protein>
    <submittedName>
        <fullName evidence="1">Uncharacterized protein</fullName>
    </submittedName>
</protein>
<name>A0A6H1ZU78_9ZZZZ</name>
<reference evidence="1" key="1">
    <citation type="submission" date="2020-03" db="EMBL/GenBank/DDBJ databases">
        <title>The deep terrestrial virosphere.</title>
        <authorList>
            <person name="Holmfeldt K."/>
            <person name="Nilsson E."/>
            <person name="Simone D."/>
            <person name="Lopez-Fernandez M."/>
            <person name="Wu X."/>
            <person name="de Brujin I."/>
            <person name="Lundin D."/>
            <person name="Andersson A."/>
            <person name="Bertilsson S."/>
            <person name="Dopson M."/>
        </authorList>
    </citation>
    <scope>NUCLEOTIDE SEQUENCE</scope>
    <source>
        <strain evidence="1">TM448A01952</strain>
    </source>
</reference>
<dbReference type="AlphaFoldDB" id="A0A6H1ZU78"/>
<dbReference type="EMBL" id="MT144232">
    <property type="protein sequence ID" value="QJA51029.1"/>
    <property type="molecule type" value="Genomic_DNA"/>
</dbReference>
<organism evidence="1">
    <name type="scientific">viral metagenome</name>
    <dbReference type="NCBI Taxonomy" id="1070528"/>
    <lineage>
        <taxon>unclassified sequences</taxon>
        <taxon>metagenomes</taxon>
        <taxon>organismal metagenomes</taxon>
    </lineage>
</organism>
<accession>A0A6H1ZU78</accession>
<sequence length="154" mass="17187">MFGRTEQRSAFIRLTNKKMKKYIVIAMLLMAVTVFAAEDEPIVGCMKKGALNYNPEATVSAPCQFMGNGDPMAVMQSWGLSGHSTPTVSAGTVVNDGYGISAVCPKWQPAGCFNLTTTNWYKQYMTNLAKQLLGNGFWVQFPQYKEWYRVARGY</sequence>
<proteinExistence type="predicted"/>
<evidence type="ECO:0000313" key="1">
    <source>
        <dbReference type="EMBL" id="QJA51029.1"/>
    </source>
</evidence>
<gene>
    <name evidence="1" type="ORF">TM448A01952_0013</name>
</gene>